<evidence type="ECO:0000313" key="2">
    <source>
        <dbReference type="EMBL" id="AWJ63931.1"/>
    </source>
</evidence>
<keyword evidence="2" id="KW-0804">Transcription</keyword>
<reference evidence="2" key="1">
    <citation type="journal article" date="2019" name="Int. J. Biol. Macromol.">
        <title>The complete mitochondrial genomes of five important medicinal Ganoderma species: Features, evolution, and phylogeny.</title>
        <authorList>
            <person name="Li Q."/>
            <person name="Xiang D."/>
            <person name="Wan Y."/>
            <person name="Wu Q."/>
            <person name="Wu X."/>
            <person name="Ma C."/>
            <person name="Song Y."/>
            <person name="Zhao G."/>
            <person name="Huang W."/>
        </authorList>
    </citation>
    <scope>NUCLEOTIDE SEQUENCE</scope>
</reference>
<organism evidence="2">
    <name type="scientific">Ganoderma leucocontextum</name>
    <dbReference type="NCBI Taxonomy" id="1566825"/>
    <lineage>
        <taxon>Eukaryota</taxon>
        <taxon>Fungi</taxon>
        <taxon>Dikarya</taxon>
        <taxon>Basidiomycota</taxon>
        <taxon>Agaricomycotina</taxon>
        <taxon>Agaricomycetes</taxon>
        <taxon>Polyporales</taxon>
        <taxon>Polyporaceae</taxon>
        <taxon>Ganoderma</taxon>
    </lineage>
</organism>
<dbReference type="RefSeq" id="YP_009493136.1">
    <property type="nucleotide sequence ID" value="NC_037937.1"/>
</dbReference>
<geneLocation type="mitochondrion" evidence="2"/>
<feature type="domain" description="DNA-directed RNA polymerase C-terminal" evidence="1">
    <location>
        <begin position="6"/>
        <end position="100"/>
    </location>
</feature>
<proteinExistence type="predicted"/>
<evidence type="ECO:0000259" key="1">
    <source>
        <dbReference type="Pfam" id="PF00940"/>
    </source>
</evidence>
<dbReference type="SUPFAM" id="SSF56672">
    <property type="entry name" value="DNA/RNA polymerases"/>
    <property type="match status" value="1"/>
</dbReference>
<dbReference type="GO" id="GO:0000428">
    <property type="term" value="C:DNA-directed RNA polymerase complex"/>
    <property type="evidence" value="ECO:0007669"/>
    <property type="project" value="UniProtKB-KW"/>
</dbReference>
<dbReference type="EMBL" id="MH252534">
    <property type="protein sequence ID" value="AWJ63931.1"/>
    <property type="molecule type" value="Genomic_DNA"/>
</dbReference>
<dbReference type="GeneID" id="36953310"/>
<sequence length="102" mass="11772">MIEKSLITVHDCFGTNPNNSKILREVVKCEFAELYSDGEFINKFHEKNLRKLIEAGYSITFDQEYELFFVQNGKKKRIIIPNPPSIGGFDINLVKDSVFIIN</sequence>
<dbReference type="InterPro" id="IPR043502">
    <property type="entry name" value="DNA/RNA_pol_sf"/>
</dbReference>
<protein>
    <submittedName>
        <fullName evidence="2">DNA-directed RNA polymerase</fullName>
    </submittedName>
</protein>
<keyword evidence="2" id="KW-0240">DNA-directed RNA polymerase</keyword>
<name>A0A2S1WBI8_9APHY</name>
<dbReference type="Gene3D" id="3.30.70.370">
    <property type="match status" value="1"/>
</dbReference>
<keyword evidence="2" id="KW-0496">Mitochondrion</keyword>
<gene>
    <name evidence="2" type="primary">orf102</name>
</gene>
<accession>A0A2S1WBI8</accession>
<dbReference type="Pfam" id="PF00940">
    <property type="entry name" value="RNA_pol"/>
    <property type="match status" value="1"/>
</dbReference>
<dbReference type="AlphaFoldDB" id="A0A2S1WBI8"/>
<dbReference type="InterPro" id="IPR046950">
    <property type="entry name" value="DNA-dir_Rpol_C_phage-type"/>
</dbReference>